<feature type="transmembrane region" description="Helical" evidence="1">
    <location>
        <begin position="38"/>
        <end position="56"/>
    </location>
</feature>
<reference evidence="2 3" key="1">
    <citation type="submission" date="2009-01" db="EMBL/GenBank/DDBJ databases">
        <title>Complete sequence of Geobacter sp. FRC-32.</title>
        <authorList>
            <consortium name="US DOE Joint Genome Institute"/>
            <person name="Lucas S."/>
            <person name="Copeland A."/>
            <person name="Lapidus A."/>
            <person name="Glavina del Rio T."/>
            <person name="Dalin E."/>
            <person name="Tice H."/>
            <person name="Bruce D."/>
            <person name="Goodwin L."/>
            <person name="Pitluck S."/>
            <person name="Saunders E."/>
            <person name="Brettin T."/>
            <person name="Detter J.C."/>
            <person name="Han C."/>
            <person name="Larimer F."/>
            <person name="Land M."/>
            <person name="Hauser L."/>
            <person name="Kyrpides N."/>
            <person name="Ovchinnikova G."/>
            <person name="Kostka J."/>
            <person name="Richardson P."/>
        </authorList>
    </citation>
    <scope>NUCLEOTIDE SEQUENCE [LARGE SCALE GENOMIC DNA]</scope>
    <source>
        <strain evidence="3">DSM 22248 / JCM 15807 / FRC-32</strain>
    </source>
</reference>
<dbReference type="GO" id="GO:0005886">
    <property type="term" value="C:plasma membrane"/>
    <property type="evidence" value="ECO:0007669"/>
    <property type="project" value="TreeGrafter"/>
</dbReference>
<dbReference type="RefSeq" id="WP_012645771.1">
    <property type="nucleotide sequence ID" value="NC_011979.1"/>
</dbReference>
<evidence type="ECO:0000313" key="2">
    <source>
        <dbReference type="EMBL" id="ACM19042.1"/>
    </source>
</evidence>
<dbReference type="STRING" id="316067.Geob_0678"/>
<protein>
    <recommendedName>
        <fullName evidence="4">DMT family transporter</fullName>
    </recommendedName>
</protein>
<dbReference type="PANTHER" id="PTHR34821:SF2">
    <property type="entry name" value="INNER MEMBRANE PROTEIN YDCZ"/>
    <property type="match status" value="1"/>
</dbReference>
<accession>B9M0K5</accession>
<dbReference type="InterPro" id="IPR006750">
    <property type="entry name" value="YdcZ"/>
</dbReference>
<dbReference type="AlphaFoldDB" id="B9M0K5"/>
<dbReference type="HOGENOM" id="CLU_068878_3_0_7"/>
<dbReference type="PANTHER" id="PTHR34821">
    <property type="entry name" value="INNER MEMBRANE PROTEIN YDCZ"/>
    <property type="match status" value="1"/>
</dbReference>
<evidence type="ECO:0000313" key="3">
    <source>
        <dbReference type="Proteomes" id="UP000007721"/>
    </source>
</evidence>
<organism evidence="2 3">
    <name type="scientific">Geotalea daltonii (strain DSM 22248 / JCM 15807 / FRC-32)</name>
    <name type="common">Geobacter daltonii</name>
    <dbReference type="NCBI Taxonomy" id="316067"/>
    <lineage>
        <taxon>Bacteria</taxon>
        <taxon>Pseudomonadati</taxon>
        <taxon>Thermodesulfobacteriota</taxon>
        <taxon>Desulfuromonadia</taxon>
        <taxon>Geobacterales</taxon>
        <taxon>Geobacteraceae</taxon>
        <taxon>Geotalea</taxon>
    </lineage>
</organism>
<keyword evidence="1" id="KW-0812">Transmembrane</keyword>
<keyword evidence="1" id="KW-1133">Transmembrane helix</keyword>
<feature type="transmembrane region" description="Helical" evidence="1">
    <location>
        <begin position="68"/>
        <end position="89"/>
    </location>
</feature>
<proteinExistence type="predicted"/>
<gene>
    <name evidence="2" type="ordered locus">Geob_0678</name>
</gene>
<evidence type="ECO:0008006" key="4">
    <source>
        <dbReference type="Google" id="ProtNLM"/>
    </source>
</evidence>
<sequence length="145" mass="15398">MNNILLFFLMFCGGLAVAMQPSINSRLAQKIGFLESSCISFAVGTLALYIVALVAGRGSFRSLSEAAWWELSGGLLGAYFVSMTILAVPRIGTTAALAATIAAQLLTGLVLDTFGLFGFRQIPFDFKRAVGVGLLIVGASLIFRR</sequence>
<dbReference type="EMBL" id="CP001390">
    <property type="protein sequence ID" value="ACM19042.1"/>
    <property type="molecule type" value="Genomic_DNA"/>
</dbReference>
<keyword evidence="1" id="KW-0472">Membrane</keyword>
<dbReference type="Proteomes" id="UP000007721">
    <property type="component" value="Chromosome"/>
</dbReference>
<evidence type="ECO:0000256" key="1">
    <source>
        <dbReference type="SAM" id="Phobius"/>
    </source>
</evidence>
<feature type="transmembrane region" description="Helical" evidence="1">
    <location>
        <begin position="95"/>
        <end position="119"/>
    </location>
</feature>
<dbReference type="eggNOG" id="COG3238">
    <property type="taxonomic scope" value="Bacteria"/>
</dbReference>
<name>B9M0K5_GEODF</name>
<dbReference type="OrthoDB" id="9097160at2"/>
<keyword evidence="3" id="KW-1185">Reference proteome</keyword>
<dbReference type="Pfam" id="PF04657">
    <property type="entry name" value="DMT_YdcZ"/>
    <property type="match status" value="1"/>
</dbReference>
<dbReference type="KEGG" id="geo:Geob_0678"/>